<dbReference type="EMBL" id="JBCEZU010000045">
    <property type="protein sequence ID" value="KAK9535944.1"/>
    <property type="molecule type" value="Genomic_DNA"/>
</dbReference>
<reference evidence="3 4" key="1">
    <citation type="journal article" date="2024" name="Genome Biol. Evol.">
        <title>Chromosome-level genome assembly of the viviparous eelpout Zoarces viviparus.</title>
        <authorList>
            <person name="Fuhrmann N."/>
            <person name="Brasseur M.V."/>
            <person name="Bakowski C.E."/>
            <person name="Podsiadlowski L."/>
            <person name="Prost S."/>
            <person name="Krehenwinkel H."/>
            <person name="Mayer C."/>
        </authorList>
    </citation>
    <scope>NUCLEOTIDE SEQUENCE [LARGE SCALE GENOMIC DNA]</scope>
    <source>
        <strain evidence="3">NO-MEL_2022_Ind0_liver</strain>
    </source>
</reference>
<dbReference type="Proteomes" id="UP001488805">
    <property type="component" value="Unassembled WGS sequence"/>
</dbReference>
<dbReference type="Pfam" id="PF10523">
    <property type="entry name" value="BEN"/>
    <property type="match status" value="1"/>
</dbReference>
<accession>A0AAW1FQF1</accession>
<evidence type="ECO:0000259" key="2">
    <source>
        <dbReference type="Pfam" id="PF10523"/>
    </source>
</evidence>
<comment type="caution">
    <text evidence="3">The sequence shown here is derived from an EMBL/GenBank/DDBJ whole genome shotgun (WGS) entry which is preliminary data.</text>
</comment>
<gene>
    <name evidence="3" type="ORF">VZT92_005778</name>
</gene>
<organism evidence="3 4">
    <name type="scientific">Zoarces viviparus</name>
    <name type="common">Viviparous eelpout</name>
    <name type="synonym">Blennius viviparus</name>
    <dbReference type="NCBI Taxonomy" id="48416"/>
    <lineage>
        <taxon>Eukaryota</taxon>
        <taxon>Metazoa</taxon>
        <taxon>Chordata</taxon>
        <taxon>Craniata</taxon>
        <taxon>Vertebrata</taxon>
        <taxon>Euteleostomi</taxon>
        <taxon>Actinopterygii</taxon>
        <taxon>Neopterygii</taxon>
        <taxon>Teleostei</taxon>
        <taxon>Neoteleostei</taxon>
        <taxon>Acanthomorphata</taxon>
        <taxon>Eupercaria</taxon>
        <taxon>Perciformes</taxon>
        <taxon>Cottioidei</taxon>
        <taxon>Zoarcales</taxon>
        <taxon>Zoarcidae</taxon>
        <taxon>Zoarcinae</taxon>
        <taxon>Zoarces</taxon>
    </lineage>
</organism>
<sequence length="151" mass="17097">MRREDEEGRRGGGERRRRREEERGRGGEEEETRGGERTRRGGGEEGRRREEEHALAGSTVTVSKRAFLRLHRSHMTLICQELAALVFTKEVLVLSTLTGKVGPPKRQLDVAKVQATTDAVIQEFPQTSASDVRAVIRRKCNNEQFNQKKGT</sequence>
<proteinExistence type="predicted"/>
<evidence type="ECO:0000313" key="4">
    <source>
        <dbReference type="Proteomes" id="UP001488805"/>
    </source>
</evidence>
<feature type="compositionally biased region" description="Basic and acidic residues" evidence="1">
    <location>
        <begin position="1"/>
        <end position="54"/>
    </location>
</feature>
<feature type="domain" description="BEN" evidence="2">
    <location>
        <begin position="82"/>
        <end position="140"/>
    </location>
</feature>
<dbReference type="AlphaFoldDB" id="A0AAW1FQF1"/>
<evidence type="ECO:0000313" key="3">
    <source>
        <dbReference type="EMBL" id="KAK9535944.1"/>
    </source>
</evidence>
<dbReference type="GO" id="GO:0003677">
    <property type="term" value="F:DNA binding"/>
    <property type="evidence" value="ECO:0007669"/>
    <property type="project" value="InterPro"/>
</dbReference>
<feature type="region of interest" description="Disordered" evidence="1">
    <location>
        <begin position="1"/>
        <end position="58"/>
    </location>
</feature>
<protein>
    <recommendedName>
        <fullName evidence="2">BEN domain-containing protein</fullName>
    </recommendedName>
</protein>
<name>A0AAW1FQF1_ZOAVI</name>
<dbReference type="InterPro" id="IPR018379">
    <property type="entry name" value="BEN_domain"/>
</dbReference>
<evidence type="ECO:0000256" key="1">
    <source>
        <dbReference type="SAM" id="MobiDB-lite"/>
    </source>
</evidence>
<keyword evidence="4" id="KW-1185">Reference proteome</keyword>
<dbReference type="Gene3D" id="1.10.10.2590">
    <property type="entry name" value="BEN domain"/>
    <property type="match status" value="1"/>
</dbReference>